<accession>A0A8H5MBQ9</accession>
<dbReference type="EMBL" id="JAACJP010000001">
    <property type="protein sequence ID" value="KAF5388102.1"/>
    <property type="molecule type" value="Genomic_DNA"/>
</dbReference>
<keyword evidence="2" id="KW-1185">Reference proteome</keyword>
<evidence type="ECO:0000313" key="2">
    <source>
        <dbReference type="Proteomes" id="UP000565441"/>
    </source>
</evidence>
<name>A0A8H5MBQ9_9AGAR</name>
<evidence type="ECO:0000313" key="1">
    <source>
        <dbReference type="EMBL" id="KAF5388102.1"/>
    </source>
</evidence>
<dbReference type="AlphaFoldDB" id="A0A8H5MBQ9"/>
<organism evidence="1 2">
    <name type="scientific">Tricholomella constricta</name>
    <dbReference type="NCBI Taxonomy" id="117010"/>
    <lineage>
        <taxon>Eukaryota</taxon>
        <taxon>Fungi</taxon>
        <taxon>Dikarya</taxon>
        <taxon>Basidiomycota</taxon>
        <taxon>Agaricomycotina</taxon>
        <taxon>Agaricomycetes</taxon>
        <taxon>Agaricomycetidae</taxon>
        <taxon>Agaricales</taxon>
        <taxon>Tricholomatineae</taxon>
        <taxon>Lyophyllaceae</taxon>
        <taxon>Tricholomella</taxon>
    </lineage>
</organism>
<comment type="caution">
    <text evidence="1">The sequence shown here is derived from an EMBL/GenBank/DDBJ whole genome shotgun (WGS) entry which is preliminary data.</text>
</comment>
<dbReference type="Proteomes" id="UP000565441">
    <property type="component" value="Unassembled WGS sequence"/>
</dbReference>
<gene>
    <name evidence="1" type="ORF">D9615_000742</name>
</gene>
<sequence length="89" mass="9924">MTSDFREAVEFVVKNLEATTLNQGAASVDTMEIMDRRIRALKLQDEDSAKKWAQQPQEDIHWIITGSEIIHQRLPSISSIATLGNSLAG</sequence>
<protein>
    <submittedName>
        <fullName evidence="1">Uncharacterized protein</fullName>
    </submittedName>
</protein>
<reference evidence="1 2" key="1">
    <citation type="journal article" date="2020" name="ISME J.">
        <title>Uncovering the hidden diversity of litter-decomposition mechanisms in mushroom-forming fungi.</title>
        <authorList>
            <person name="Floudas D."/>
            <person name="Bentzer J."/>
            <person name="Ahren D."/>
            <person name="Johansson T."/>
            <person name="Persson P."/>
            <person name="Tunlid A."/>
        </authorList>
    </citation>
    <scope>NUCLEOTIDE SEQUENCE [LARGE SCALE GENOMIC DNA]</scope>
    <source>
        <strain evidence="1 2">CBS 661.87</strain>
    </source>
</reference>
<proteinExistence type="predicted"/>